<gene>
    <name evidence="3" type="ORF">SAMN04488068_3027</name>
</gene>
<dbReference type="Proteomes" id="UP000199758">
    <property type="component" value="Unassembled WGS sequence"/>
</dbReference>
<protein>
    <submittedName>
        <fullName evidence="3">Efflux transporter, outer membrane factor (OMF) lipoprotein, NodT family</fullName>
    </submittedName>
</protein>
<comment type="subcellular location">
    <subcellularLocation>
        <location evidence="2">Cell outer membrane</location>
        <topology evidence="2">Lipid-anchor</topology>
    </subcellularLocation>
</comment>
<dbReference type="GO" id="GO:0015562">
    <property type="term" value="F:efflux transmembrane transporter activity"/>
    <property type="evidence" value="ECO:0007669"/>
    <property type="project" value="InterPro"/>
</dbReference>
<dbReference type="PROSITE" id="PS51257">
    <property type="entry name" value="PROKAR_LIPOPROTEIN"/>
    <property type="match status" value="1"/>
</dbReference>
<dbReference type="RefSeq" id="WP_072898939.1">
    <property type="nucleotide sequence ID" value="NZ_FQWZ01000007.1"/>
</dbReference>
<dbReference type="GO" id="GO:0009279">
    <property type="term" value="C:cell outer membrane"/>
    <property type="evidence" value="ECO:0007669"/>
    <property type="project" value="UniProtKB-SubCell"/>
</dbReference>
<accession>A0A1M5RC73</accession>
<name>A0A1M5RC73_9GAMM</name>
<keyword evidence="2" id="KW-0472">Membrane</keyword>
<proteinExistence type="inferred from homology"/>
<feature type="signal peptide" evidence="2">
    <location>
        <begin position="1"/>
        <end position="21"/>
    </location>
</feature>
<dbReference type="PANTHER" id="PTHR30203">
    <property type="entry name" value="OUTER MEMBRANE CATION EFFLUX PROTEIN"/>
    <property type="match status" value="1"/>
</dbReference>
<evidence type="ECO:0000256" key="2">
    <source>
        <dbReference type="RuleBase" id="RU362097"/>
    </source>
</evidence>
<dbReference type="SUPFAM" id="SSF56954">
    <property type="entry name" value="Outer membrane efflux proteins (OEP)"/>
    <property type="match status" value="1"/>
</dbReference>
<comment type="similarity">
    <text evidence="1 2">Belongs to the outer membrane factor (OMF) (TC 1.B.17) family.</text>
</comment>
<dbReference type="InterPro" id="IPR003423">
    <property type="entry name" value="OMP_efflux"/>
</dbReference>
<keyword evidence="2" id="KW-0732">Signal</keyword>
<dbReference type="InterPro" id="IPR010131">
    <property type="entry name" value="MdtP/NodT-like"/>
</dbReference>
<dbReference type="NCBIfam" id="TIGR01845">
    <property type="entry name" value="outer_NodT"/>
    <property type="match status" value="1"/>
</dbReference>
<dbReference type="EMBL" id="FQWZ01000007">
    <property type="protein sequence ID" value="SHH23947.1"/>
    <property type="molecule type" value="Genomic_DNA"/>
</dbReference>
<organism evidence="3 4">
    <name type="scientific">Hydrocarboniphaga daqingensis</name>
    <dbReference type="NCBI Taxonomy" id="490188"/>
    <lineage>
        <taxon>Bacteria</taxon>
        <taxon>Pseudomonadati</taxon>
        <taxon>Pseudomonadota</taxon>
        <taxon>Gammaproteobacteria</taxon>
        <taxon>Nevskiales</taxon>
        <taxon>Nevskiaceae</taxon>
        <taxon>Hydrocarboniphaga</taxon>
    </lineage>
</organism>
<dbReference type="Pfam" id="PF02321">
    <property type="entry name" value="OEP"/>
    <property type="match status" value="2"/>
</dbReference>
<sequence length="487" mass="51578">MMLHKPSVVAAALLAFASGCAVGPDYQRPDAATATAFKEAEGWVAAAPSDAIDRGTWWQLFDDAELDALAQRVQVSNQNIAAAQAAYAQARALVSQQRAGLFPTIDLSGTATRADSGGNRASRVVTDANGQQSVIAGGGNINNNYRTSIGASWEPDVWGRLRRSAEAADASTAASAADLASATLSAQGELVTNYLSLRATDAEIGLLQQTLTGYERALQIAENRYRAGIAPRTDYLSAQTQLYGTQADMESLRRTRAQLEHAIAVLVGEAPARFQIEPAPWNAVVPGVPVGLPSTLLQRRPDIAAAERRVANANAQIGVARSAYYPSLSLSASYGSSSSTVAELLDASTMLWSIGASAAQTLFDFGARRAQLDQARAAYDQTVATYRQTVLAAFADVEDQLTGSRVLERTEQLRQQASAIADENERLVLNRYKAGQVVYSEVVTAQASALSARRTLIQAQRDRQTTAVALIQSLGGGWSGAADTATP</sequence>
<dbReference type="STRING" id="490188.SAMN04488068_3027"/>
<evidence type="ECO:0000313" key="4">
    <source>
        <dbReference type="Proteomes" id="UP000199758"/>
    </source>
</evidence>
<dbReference type="Gene3D" id="2.20.200.10">
    <property type="entry name" value="Outer membrane efflux proteins (OEP)"/>
    <property type="match status" value="1"/>
</dbReference>
<reference evidence="3 4" key="1">
    <citation type="submission" date="2016-11" db="EMBL/GenBank/DDBJ databases">
        <authorList>
            <person name="Jaros S."/>
            <person name="Januszkiewicz K."/>
            <person name="Wedrychowicz H."/>
        </authorList>
    </citation>
    <scope>NUCLEOTIDE SEQUENCE [LARGE SCALE GENOMIC DNA]</scope>
    <source>
        <strain evidence="3 4">CGMCC 1.7049</strain>
    </source>
</reference>
<keyword evidence="2" id="KW-0812">Transmembrane</keyword>
<keyword evidence="2" id="KW-0564">Palmitate</keyword>
<evidence type="ECO:0000313" key="3">
    <source>
        <dbReference type="EMBL" id="SHH23947.1"/>
    </source>
</evidence>
<dbReference type="PANTHER" id="PTHR30203:SF33">
    <property type="entry name" value="BLR4455 PROTEIN"/>
    <property type="match status" value="1"/>
</dbReference>
<dbReference type="AlphaFoldDB" id="A0A1M5RC73"/>
<keyword evidence="2 3" id="KW-0449">Lipoprotein</keyword>
<dbReference type="Gene3D" id="1.20.1600.10">
    <property type="entry name" value="Outer membrane efflux proteins (OEP)"/>
    <property type="match status" value="1"/>
</dbReference>
<keyword evidence="4" id="KW-1185">Reference proteome</keyword>
<keyword evidence="2" id="KW-1134">Transmembrane beta strand</keyword>
<feature type="chain" id="PRO_5011824187" evidence="2">
    <location>
        <begin position="22"/>
        <end position="487"/>
    </location>
</feature>
<evidence type="ECO:0000256" key="1">
    <source>
        <dbReference type="ARBA" id="ARBA00007613"/>
    </source>
</evidence>